<organism evidence="1 2">
    <name type="scientific">Geopseudomonas sagittaria</name>
    <dbReference type="NCBI Taxonomy" id="1135990"/>
    <lineage>
        <taxon>Bacteria</taxon>
        <taxon>Pseudomonadati</taxon>
        <taxon>Pseudomonadota</taxon>
        <taxon>Gammaproteobacteria</taxon>
        <taxon>Pseudomonadales</taxon>
        <taxon>Pseudomonadaceae</taxon>
        <taxon>Geopseudomonas</taxon>
    </lineage>
</organism>
<evidence type="ECO:0000313" key="1">
    <source>
        <dbReference type="EMBL" id="SFQ50044.1"/>
    </source>
</evidence>
<evidence type="ECO:0000313" key="2">
    <source>
        <dbReference type="Proteomes" id="UP000243084"/>
    </source>
</evidence>
<reference evidence="2" key="1">
    <citation type="submission" date="2016-10" db="EMBL/GenBank/DDBJ databases">
        <authorList>
            <person name="Varghese N."/>
            <person name="Submissions S."/>
        </authorList>
    </citation>
    <scope>NUCLEOTIDE SEQUENCE [LARGE SCALE GENOMIC DNA]</scope>
    <source>
        <strain evidence="2">JCM 18195</strain>
    </source>
</reference>
<accession>A0A1I5Z0L1</accession>
<dbReference type="OrthoDB" id="7022284at2"/>
<gene>
    <name evidence="1" type="ORF">SAMN05216229_12613</name>
</gene>
<proteinExistence type="predicted"/>
<dbReference type="RefSeq" id="WP_092435378.1">
    <property type="nucleotide sequence ID" value="NZ_FOXM01000026.1"/>
</dbReference>
<dbReference type="EMBL" id="FOXM01000026">
    <property type="protein sequence ID" value="SFQ50044.1"/>
    <property type="molecule type" value="Genomic_DNA"/>
</dbReference>
<dbReference type="AlphaFoldDB" id="A0A1I5Z0L1"/>
<keyword evidence="2" id="KW-1185">Reference proteome</keyword>
<name>A0A1I5Z0L1_9GAMM</name>
<dbReference type="Proteomes" id="UP000243084">
    <property type="component" value="Unassembled WGS sequence"/>
</dbReference>
<protein>
    <submittedName>
        <fullName evidence="1">Uncharacterized protein</fullName>
    </submittedName>
</protein>
<sequence>MKDQLIELITLISSGCMRDDDIARIADEAAQAYADPQAFLAANPDINYDDDFPIPLGEWVVVGSLPDTVLFLGDSPSELFQQIRDSFGPGVPFVLTAKQLAKADLLSALRRIQVQLSALYPEKGGYVLVDFSEPLDDELQCVLVYTADLPRVLALAVEVGIYAAPAYESLLAAAEAEDEDAE</sequence>